<dbReference type="Gene3D" id="3.40.50.2000">
    <property type="entry name" value="Glycogen Phosphorylase B"/>
    <property type="match status" value="1"/>
</dbReference>
<dbReference type="InterPro" id="IPR022623">
    <property type="entry name" value="Glyco_trans_4"/>
</dbReference>
<evidence type="ECO:0000256" key="1">
    <source>
        <dbReference type="ARBA" id="ARBA00022676"/>
    </source>
</evidence>
<evidence type="ECO:0000256" key="2">
    <source>
        <dbReference type="ARBA" id="ARBA00022679"/>
    </source>
</evidence>
<dbReference type="InterPro" id="IPR001296">
    <property type="entry name" value="Glyco_trans_1"/>
</dbReference>
<reference evidence="5" key="2">
    <citation type="submission" date="2022-10" db="EMBL/GenBank/DDBJ databases">
        <authorList>
            <person name="Trinh H.N."/>
        </authorList>
    </citation>
    <scope>NUCLEOTIDE SEQUENCE</scope>
    <source>
        <strain evidence="5">RN2-1</strain>
    </source>
</reference>
<dbReference type="Proteomes" id="UP001165679">
    <property type="component" value="Unassembled WGS sequence"/>
</dbReference>
<dbReference type="EMBL" id="JAPDNT010000002">
    <property type="protein sequence ID" value="MCW3473793.1"/>
    <property type="molecule type" value="Genomic_DNA"/>
</dbReference>
<dbReference type="GO" id="GO:0016757">
    <property type="term" value="F:glycosyltransferase activity"/>
    <property type="evidence" value="ECO:0007669"/>
    <property type="project" value="UniProtKB-KW"/>
</dbReference>
<dbReference type="CDD" id="cd03818">
    <property type="entry name" value="GT4_ExpC-like"/>
    <property type="match status" value="1"/>
</dbReference>
<reference evidence="5" key="1">
    <citation type="submission" date="2022-09" db="EMBL/GenBank/DDBJ databases">
        <title>Rhodovastum sp. nov. RN2-1 isolated from soil in Seongnam, South Korea.</title>
        <authorList>
            <person name="Le N.T."/>
        </authorList>
    </citation>
    <scope>NUCLEOTIDE SEQUENCE</scope>
    <source>
        <strain evidence="5">RN2-1</strain>
    </source>
</reference>
<keyword evidence="2" id="KW-0808">Transferase</keyword>
<feature type="domain" description="Glycosyl transferase family 1" evidence="3">
    <location>
        <begin position="211"/>
        <end position="378"/>
    </location>
</feature>
<keyword evidence="1" id="KW-0328">Glycosyltransferase</keyword>
<accession>A0AA42CCQ9</accession>
<dbReference type="PANTHER" id="PTHR12526:SF510">
    <property type="entry name" value="D-INOSITOL 3-PHOSPHATE GLYCOSYLTRANSFERASE"/>
    <property type="match status" value="1"/>
</dbReference>
<evidence type="ECO:0000313" key="6">
    <source>
        <dbReference type="Proteomes" id="UP001165679"/>
    </source>
</evidence>
<dbReference type="SUPFAM" id="SSF53756">
    <property type="entry name" value="UDP-Glycosyltransferase/glycogen phosphorylase"/>
    <property type="match status" value="1"/>
</dbReference>
<evidence type="ECO:0000313" key="5">
    <source>
        <dbReference type="EMBL" id="MCW3473793.1"/>
    </source>
</evidence>
<proteinExistence type="predicted"/>
<dbReference type="PANTHER" id="PTHR12526">
    <property type="entry name" value="GLYCOSYLTRANSFERASE"/>
    <property type="match status" value="1"/>
</dbReference>
<keyword evidence="6" id="KW-1185">Reference proteome</keyword>
<comment type="caution">
    <text evidence="5">The sequence shown here is derived from an EMBL/GenBank/DDBJ whole genome shotgun (WGS) entry which is preliminary data.</text>
</comment>
<feature type="domain" description="Glycosyl transferase family 4" evidence="4">
    <location>
        <begin position="27"/>
        <end position="190"/>
    </location>
</feature>
<gene>
    <name evidence="5" type="ORF">OL599_04315</name>
</gene>
<dbReference type="AlphaFoldDB" id="A0AA42CCQ9"/>
<organism evidence="5 6">
    <name type="scientific">Limobrevibacterium gyesilva</name>
    <dbReference type="NCBI Taxonomy" id="2991712"/>
    <lineage>
        <taxon>Bacteria</taxon>
        <taxon>Pseudomonadati</taxon>
        <taxon>Pseudomonadota</taxon>
        <taxon>Alphaproteobacteria</taxon>
        <taxon>Acetobacterales</taxon>
        <taxon>Acetobacteraceae</taxon>
        <taxon>Limobrevibacterium</taxon>
    </lineage>
</organism>
<dbReference type="RefSeq" id="WP_264712411.1">
    <property type="nucleotide sequence ID" value="NZ_JAPDNT010000002.1"/>
</dbReference>
<protein>
    <submittedName>
        <fullName evidence="5">Glycosyltransferase family 4 protein</fullName>
    </submittedName>
</protein>
<evidence type="ECO:0000259" key="4">
    <source>
        <dbReference type="Pfam" id="PF12000"/>
    </source>
</evidence>
<dbReference type="Pfam" id="PF00534">
    <property type="entry name" value="Glycos_transf_1"/>
    <property type="match status" value="1"/>
</dbReference>
<name>A0AA42CCQ9_9PROT</name>
<evidence type="ECO:0000259" key="3">
    <source>
        <dbReference type="Pfam" id="PF00534"/>
    </source>
</evidence>
<dbReference type="Pfam" id="PF12000">
    <property type="entry name" value="Glyco_trans_4_3"/>
    <property type="match status" value="1"/>
</dbReference>
<sequence length="407" mass="44211">MNLVFIHQNMPGQFHHVIGALAATGAHRIVCIGRPTDFAAPGIGRITYQPPDAARLSGHPFLRPAEAAVMCGQQVAYFLDRLARNGFRPDLVVAHPGWGESLYVKDVYADVPLLHYCEFYYRSHGADTNFDPADQQDLTADSGTRTRNAHLLLALDACDWGISPTQWQKRLHPPGFQSRISVVFDGVDAAVAKPDLSATFTLPDGRVLAAGDEVVTYAARNLEPHRGFPSFMRAVPVILRRRPGAQVVVAGGDDVSYGRPPPSGGTWRAALLSELDVDPSRVHFVGHLPYERYLRLLQVSAAHVYLTVPFVLSWSMIEAMAAGCLVIGSATPPVQEVIEDGRNGWLVDFFAPGAIAERVADALANGRAATKLREAARATVLARYALAVCLPRQIAVMQDVAAGRRPD</sequence>